<evidence type="ECO:0000256" key="2">
    <source>
        <dbReference type="ARBA" id="ARBA00004196"/>
    </source>
</evidence>
<dbReference type="Gene3D" id="3.50.30.30">
    <property type="match status" value="1"/>
</dbReference>
<evidence type="ECO:0000256" key="13">
    <source>
        <dbReference type="PIRSR" id="PIRSR615500-1"/>
    </source>
</evidence>
<dbReference type="Gene3D" id="2.60.40.10">
    <property type="entry name" value="Immunoglobulins"/>
    <property type="match status" value="3"/>
</dbReference>
<dbReference type="GO" id="GO:0016020">
    <property type="term" value="C:membrane"/>
    <property type="evidence" value="ECO:0007669"/>
    <property type="project" value="InterPro"/>
</dbReference>
<evidence type="ECO:0000313" key="19">
    <source>
        <dbReference type="EMBL" id="RHW32122.1"/>
    </source>
</evidence>
<dbReference type="PROSITE" id="PS00137">
    <property type="entry name" value="SUBTILASE_HIS"/>
    <property type="match status" value="1"/>
</dbReference>
<dbReference type="InterPro" id="IPR034216">
    <property type="entry name" value="C5a_Peptidase"/>
</dbReference>
<keyword evidence="5" id="KW-0134">Cell wall</keyword>
<dbReference type="InterPro" id="IPR036852">
    <property type="entry name" value="Peptidase_S8/S53_dom_sf"/>
</dbReference>
<comment type="subcellular location">
    <subcellularLocation>
        <location evidence="2">Cell envelope</location>
    </subcellularLocation>
    <subcellularLocation>
        <location evidence="3">Secreted</location>
    </subcellularLocation>
</comment>
<keyword evidence="6" id="KW-0964">Secreted</keyword>
<dbReference type="GO" id="GO:0006508">
    <property type="term" value="P:proteolysis"/>
    <property type="evidence" value="ECO:0007669"/>
    <property type="project" value="UniProtKB-KW"/>
</dbReference>
<evidence type="ECO:0000256" key="12">
    <source>
        <dbReference type="ARBA" id="ARBA00022837"/>
    </source>
</evidence>
<evidence type="ECO:0000259" key="18">
    <source>
        <dbReference type="PROSITE" id="PS50853"/>
    </source>
</evidence>
<feature type="region of interest" description="Disordered" evidence="16">
    <location>
        <begin position="32"/>
        <end position="53"/>
    </location>
</feature>
<name>A0A417YGU9_9BACI</name>
<dbReference type="Gene3D" id="2.60.40.1710">
    <property type="entry name" value="Subtilisin-like superfamily"/>
    <property type="match status" value="1"/>
</dbReference>
<dbReference type="PROSITE" id="PS00136">
    <property type="entry name" value="SUBTILASE_ASP"/>
    <property type="match status" value="1"/>
</dbReference>
<dbReference type="PROSITE" id="PS51892">
    <property type="entry name" value="SUBTILASE"/>
    <property type="match status" value="1"/>
</dbReference>
<dbReference type="SUPFAM" id="SSF52025">
    <property type="entry name" value="PA domain"/>
    <property type="match status" value="1"/>
</dbReference>
<feature type="chain" id="PRO_5019121732" evidence="17">
    <location>
        <begin position="24"/>
        <end position="1513"/>
    </location>
</feature>
<dbReference type="InterPro" id="IPR013783">
    <property type="entry name" value="Ig-like_fold"/>
</dbReference>
<keyword evidence="9" id="KW-0677">Repeat</keyword>
<feature type="active site" description="Charge relay system" evidence="13 14">
    <location>
        <position position="262"/>
    </location>
</feature>
<feature type="active site" description="Charge relay system" evidence="13 14">
    <location>
        <position position="588"/>
    </location>
</feature>
<dbReference type="InterPro" id="IPR023827">
    <property type="entry name" value="Peptidase_S8_Asp-AS"/>
</dbReference>
<dbReference type="Pfam" id="PF02225">
    <property type="entry name" value="PA"/>
    <property type="match status" value="1"/>
</dbReference>
<sequence>MRVKRIIPLFLVFLMIFSSFAQAASPNVARKAAPKAGQTERNSLSKTVKEKNADQTYKRSDKVRVIVEVDGDPAVTYATKQGKKYGELSSSIKASLQKKAVDAQTNVKAKLQQKAIKMQYKQNFTTTFNGFSGVVEYGQIPLIEGTDGVSKVTIAHEYQRPEIKPDMKYSKAIVQAQKAWDEYGYKGEGMIVGVIDTGIDPSHKDMVLSDKAKAALTKDKVDASVAANGLRGKFYTDKVPYGYNYYDENSEILDLGPGASMHGMHVSGTVGANGDEKNGGIKGVAPEAQLLGLKVFGNDPEMPSTWSDIIIKAIDDAIKLNADVVNMSLGSTGAFVAPDDPEQVAVQRGIDNGVLMSISAGNSNHLGDGYFNTLASNPDKGVVGAPGLSTNSLQVASLENSFIDMFAATYSFDGAEAGKAPFMSASSADPNKQSQKVFEILDAGIGKPEEFAGKDFKGKYALVQRGTLTFVEKAINAQAAGAAGVIVYNNAAGYVSMATDPEIKIPQLFMLKTDGDLLKSKIVAGTKVTIEFQGDKITAVNPTADQMSSFTSWGVTPNLDLKPEITAPGGNIYSTLNDNKYGGMSGTSMAAPHVSGGSALVLERVKKDFPELTGAARVQMAKNILMNTAKVVEDKGTYNGAYMHNPYSPRRQGAGLMQLHNALGTPVVVTNKGTNSAKVELKEIKGNKATFTLEAKNYSGKAVTYNVSGNVQTDLAIGGFDSQEANGIYKSDGDFDPKSGVGEFPISFNKKQLSVPAKGTATVEVTVDLNNTEDWGYGAPLDELFENGYFVEGFVTLTDVKDENPELHVPYVGFNGDWNKPPVLDEMIYDGKDEDSFYAWTGLVTNAGKDKDGNNNYDYLGYNPADDSVKTSQIAISPNGDGVSDNAVPILSFMRNAKVVEYNIVDKDGNVLRKLKSQEFVRKNFNDGNRGAQYYLTPSAGWDGKVKNKLVADGQYFYEVSSTIDFPGKKAQKMTFPVLVDTVAPTVTAAVSGDTVTVTGTDGKGSGIAYYDILLNGKSVYGEKELPLAGDKTTYKLKEAVAKDATVEVIAHDFAGNTTKAVVNGMNDTTIPFIHVTSPTATSVIDHNDIQVTGYVKDASPMKELTVDGKAVKLVWNDKEKRYDFSTNIKLADGHRQIRIAGSDVAGNKIDYLIRDLLVDTTAPVLTVDVPSKVKKNVDKVTLKATISDQNETLIYKIDGDEVFSKEFNFENFDIKGIKETVSTVLPLNLGTNTFALELEDIAGHKTTKTVNIFRGESKYKVKFYDGSKLLKQQDVVEDTKVKAPSAPAKAGYTFIGWYKDKNLKTKFNFNSLIVADTNVYARYVKNPAAPTSVKAASSDYNKLTVSWKKVSGATGYEVYMATSKTGSYKKIATITKGSTTSFAHNKLGTGKTYYYKVKAYSTVEGKKLVSPYSSAVSGKPVPKTPSGFKTAKASSTSIKVSWSKVNGASGYEVYRSTTKGGKYSLVKSGSAQSFTNTKLKKGKAYYYKVRAYRVVNGKKVYSNYTGIQSTKL</sequence>
<feature type="active site" description="Charge relay system" evidence="13 14">
    <location>
        <position position="196"/>
    </location>
</feature>
<evidence type="ECO:0000256" key="6">
    <source>
        <dbReference type="ARBA" id="ARBA00022525"/>
    </source>
</evidence>
<evidence type="ECO:0000256" key="5">
    <source>
        <dbReference type="ARBA" id="ARBA00022512"/>
    </source>
</evidence>
<dbReference type="Proteomes" id="UP000284416">
    <property type="component" value="Unassembled WGS sequence"/>
</dbReference>
<keyword evidence="8 17" id="KW-0732">Signal</keyword>
<dbReference type="InterPro" id="IPR050131">
    <property type="entry name" value="Peptidase_S8_subtilisin-like"/>
</dbReference>
<dbReference type="PANTHER" id="PTHR43806:SF11">
    <property type="entry name" value="CEREVISIN-RELATED"/>
    <property type="match status" value="1"/>
</dbReference>
<dbReference type="Gene3D" id="3.40.50.200">
    <property type="entry name" value="Peptidase S8/S53 domain"/>
    <property type="match status" value="1"/>
</dbReference>
<dbReference type="InterPro" id="IPR003137">
    <property type="entry name" value="PA_domain"/>
</dbReference>
<evidence type="ECO:0000256" key="7">
    <source>
        <dbReference type="ARBA" id="ARBA00022670"/>
    </source>
</evidence>
<evidence type="ECO:0000256" key="1">
    <source>
        <dbReference type="ARBA" id="ARBA00001913"/>
    </source>
</evidence>
<evidence type="ECO:0000256" key="3">
    <source>
        <dbReference type="ARBA" id="ARBA00004613"/>
    </source>
</evidence>
<keyword evidence="10 14" id="KW-0378">Hydrolase</keyword>
<dbReference type="NCBIfam" id="TIGR02543">
    <property type="entry name" value="List_Bact_rpt"/>
    <property type="match status" value="1"/>
</dbReference>
<dbReference type="InterPro" id="IPR000209">
    <property type="entry name" value="Peptidase_S8/S53_dom"/>
</dbReference>
<dbReference type="SUPFAM" id="SSF52743">
    <property type="entry name" value="Subtilisin-like"/>
    <property type="match status" value="1"/>
</dbReference>
<keyword evidence="7 14" id="KW-0645">Protease</keyword>
<dbReference type="InterPro" id="IPR015500">
    <property type="entry name" value="Peptidase_S8_subtilisin-rel"/>
</dbReference>
<evidence type="ECO:0000256" key="15">
    <source>
        <dbReference type="RuleBase" id="RU003355"/>
    </source>
</evidence>
<reference evidence="19 20" key="1">
    <citation type="journal article" date="2017" name="Int. J. Syst. Evol. Microbiol.">
        <title>Bacillus notoginsengisoli sp. nov., a novel bacterium isolated from the rhizosphere of Panax notoginseng.</title>
        <authorList>
            <person name="Zhang M.Y."/>
            <person name="Cheng J."/>
            <person name="Cai Y."/>
            <person name="Zhang T.Y."/>
            <person name="Wu Y.Y."/>
            <person name="Manikprabhu D."/>
            <person name="Li W.J."/>
            <person name="Zhang Y.X."/>
        </authorList>
    </citation>
    <scope>NUCLEOTIDE SEQUENCE [LARGE SCALE GENOMIC DNA]</scope>
    <source>
        <strain evidence="19 20">JCM 30743</strain>
    </source>
</reference>
<evidence type="ECO:0000313" key="20">
    <source>
        <dbReference type="Proteomes" id="UP000284416"/>
    </source>
</evidence>
<accession>A0A417YGU9</accession>
<keyword evidence="20" id="KW-1185">Reference proteome</keyword>
<evidence type="ECO:0000256" key="14">
    <source>
        <dbReference type="PROSITE-ProRule" id="PRU01240"/>
    </source>
</evidence>
<dbReference type="CDD" id="cd07475">
    <property type="entry name" value="Peptidases_S8_C5a_Peptidase"/>
    <property type="match status" value="1"/>
</dbReference>
<dbReference type="Pfam" id="PF00082">
    <property type="entry name" value="Peptidase_S8"/>
    <property type="match status" value="1"/>
</dbReference>
<keyword evidence="11 14" id="KW-0720">Serine protease</keyword>
<dbReference type="PROSITE" id="PS50853">
    <property type="entry name" value="FN3"/>
    <property type="match status" value="1"/>
</dbReference>
<proteinExistence type="inferred from homology"/>
<dbReference type="Pfam" id="PF09479">
    <property type="entry name" value="Flg_new"/>
    <property type="match status" value="1"/>
</dbReference>
<dbReference type="InterPro" id="IPR023828">
    <property type="entry name" value="Peptidase_S8_Ser-AS"/>
</dbReference>
<dbReference type="CDD" id="cd00063">
    <property type="entry name" value="FN3"/>
    <property type="match status" value="2"/>
</dbReference>
<dbReference type="Gene3D" id="2.60.40.4070">
    <property type="match status" value="1"/>
</dbReference>
<dbReference type="PANTHER" id="PTHR43806">
    <property type="entry name" value="PEPTIDASE S8"/>
    <property type="match status" value="1"/>
</dbReference>
<keyword evidence="12" id="KW-0106">Calcium</keyword>
<evidence type="ECO:0000256" key="4">
    <source>
        <dbReference type="ARBA" id="ARBA00011073"/>
    </source>
</evidence>
<dbReference type="InterPro" id="IPR003961">
    <property type="entry name" value="FN3_dom"/>
</dbReference>
<dbReference type="SUPFAM" id="SSF49265">
    <property type="entry name" value="Fibronectin type III"/>
    <property type="match status" value="1"/>
</dbReference>
<dbReference type="InterPro" id="IPR042229">
    <property type="entry name" value="Listeria/Bacterioides_rpt_sf"/>
</dbReference>
<organism evidence="19 20">
    <name type="scientific">Neobacillus notoginsengisoli</name>
    <dbReference type="NCBI Taxonomy" id="1578198"/>
    <lineage>
        <taxon>Bacteria</taxon>
        <taxon>Bacillati</taxon>
        <taxon>Bacillota</taxon>
        <taxon>Bacilli</taxon>
        <taxon>Bacillales</taxon>
        <taxon>Bacillaceae</taxon>
        <taxon>Neobacillus</taxon>
    </lineage>
</organism>
<comment type="caution">
    <text evidence="19">The sequence shown here is derived from an EMBL/GenBank/DDBJ whole genome shotgun (WGS) entry which is preliminary data.</text>
</comment>
<dbReference type="InterPro" id="IPR036116">
    <property type="entry name" value="FN3_sf"/>
</dbReference>
<evidence type="ECO:0000256" key="10">
    <source>
        <dbReference type="ARBA" id="ARBA00022801"/>
    </source>
</evidence>
<comment type="cofactor">
    <cofactor evidence="1">
        <name>Ca(2+)</name>
        <dbReference type="ChEBI" id="CHEBI:29108"/>
    </cofactor>
</comment>
<evidence type="ECO:0000256" key="8">
    <source>
        <dbReference type="ARBA" id="ARBA00022729"/>
    </source>
</evidence>
<dbReference type="PRINTS" id="PR00723">
    <property type="entry name" value="SUBTILISIN"/>
</dbReference>
<dbReference type="InterPro" id="IPR010435">
    <property type="entry name" value="C5a/SBT2-like_Fn3"/>
</dbReference>
<comment type="similarity">
    <text evidence="4 14 15">Belongs to the peptidase S8 family.</text>
</comment>
<feature type="signal peptide" evidence="17">
    <location>
        <begin position="1"/>
        <end position="23"/>
    </location>
</feature>
<dbReference type="GO" id="GO:0004252">
    <property type="term" value="F:serine-type endopeptidase activity"/>
    <property type="evidence" value="ECO:0007669"/>
    <property type="project" value="UniProtKB-UniRule"/>
</dbReference>
<dbReference type="Pfam" id="PF06280">
    <property type="entry name" value="fn3_5"/>
    <property type="match status" value="1"/>
</dbReference>
<feature type="domain" description="Fibronectin type-III" evidence="18">
    <location>
        <begin position="1330"/>
        <end position="1425"/>
    </location>
</feature>
<evidence type="ECO:0000256" key="17">
    <source>
        <dbReference type="SAM" id="SignalP"/>
    </source>
</evidence>
<dbReference type="SMART" id="SM00060">
    <property type="entry name" value="FN3"/>
    <property type="match status" value="2"/>
</dbReference>
<dbReference type="InterPro" id="IPR046450">
    <property type="entry name" value="PA_dom_sf"/>
</dbReference>
<dbReference type="GO" id="GO:0030313">
    <property type="term" value="C:cell envelope"/>
    <property type="evidence" value="ECO:0007669"/>
    <property type="project" value="UniProtKB-SubCell"/>
</dbReference>
<dbReference type="GO" id="GO:0005576">
    <property type="term" value="C:extracellular region"/>
    <property type="evidence" value="ECO:0007669"/>
    <property type="project" value="UniProtKB-SubCell"/>
</dbReference>
<dbReference type="InterPro" id="IPR013378">
    <property type="entry name" value="InlB-like_B-rpt"/>
</dbReference>
<dbReference type="InterPro" id="IPR022398">
    <property type="entry name" value="Peptidase_S8_His-AS"/>
</dbReference>
<protein>
    <submittedName>
        <fullName evidence="19">Lactocepin</fullName>
    </submittedName>
</protein>
<dbReference type="Pfam" id="PF00041">
    <property type="entry name" value="fn3"/>
    <property type="match status" value="2"/>
</dbReference>
<dbReference type="OrthoDB" id="9798386at2"/>
<gene>
    <name evidence="19" type="ORF">D1B31_21510</name>
</gene>
<dbReference type="PROSITE" id="PS00138">
    <property type="entry name" value="SUBTILASE_SER"/>
    <property type="match status" value="1"/>
</dbReference>
<dbReference type="CDD" id="cd02133">
    <property type="entry name" value="PA_C5a_like"/>
    <property type="match status" value="1"/>
</dbReference>
<dbReference type="Gene3D" id="2.60.40.4270">
    <property type="entry name" value="Listeria-Bacteroides repeat domain"/>
    <property type="match status" value="1"/>
</dbReference>
<dbReference type="EMBL" id="QWEG01000020">
    <property type="protein sequence ID" value="RHW32122.1"/>
    <property type="molecule type" value="Genomic_DNA"/>
</dbReference>
<evidence type="ECO:0000256" key="16">
    <source>
        <dbReference type="SAM" id="MobiDB-lite"/>
    </source>
</evidence>
<evidence type="ECO:0000256" key="11">
    <source>
        <dbReference type="ARBA" id="ARBA00022825"/>
    </source>
</evidence>
<evidence type="ECO:0000256" key="9">
    <source>
        <dbReference type="ARBA" id="ARBA00022737"/>
    </source>
</evidence>